<proteinExistence type="predicted"/>
<evidence type="ECO:0000313" key="3">
    <source>
        <dbReference type="Proteomes" id="UP000799764"/>
    </source>
</evidence>
<feature type="compositionally biased region" description="Polar residues" evidence="1">
    <location>
        <begin position="1"/>
        <end position="21"/>
    </location>
</feature>
<reference evidence="2" key="1">
    <citation type="journal article" date="2020" name="Stud. Mycol.">
        <title>101 Dothideomycetes genomes: a test case for predicting lifestyles and emergence of pathogens.</title>
        <authorList>
            <person name="Haridas S."/>
            <person name="Albert R."/>
            <person name="Binder M."/>
            <person name="Bloem J."/>
            <person name="Labutti K."/>
            <person name="Salamov A."/>
            <person name="Andreopoulos B."/>
            <person name="Baker S."/>
            <person name="Barry K."/>
            <person name="Bills G."/>
            <person name="Bluhm B."/>
            <person name="Cannon C."/>
            <person name="Castanera R."/>
            <person name="Culley D."/>
            <person name="Daum C."/>
            <person name="Ezra D."/>
            <person name="Gonzalez J."/>
            <person name="Henrissat B."/>
            <person name="Kuo A."/>
            <person name="Liang C."/>
            <person name="Lipzen A."/>
            <person name="Lutzoni F."/>
            <person name="Magnuson J."/>
            <person name="Mondo S."/>
            <person name="Nolan M."/>
            <person name="Ohm R."/>
            <person name="Pangilinan J."/>
            <person name="Park H.-J."/>
            <person name="Ramirez L."/>
            <person name="Alfaro M."/>
            <person name="Sun H."/>
            <person name="Tritt A."/>
            <person name="Yoshinaga Y."/>
            <person name="Zwiers L.-H."/>
            <person name="Turgeon B."/>
            <person name="Goodwin S."/>
            <person name="Spatafora J."/>
            <person name="Crous P."/>
            <person name="Grigoriev I."/>
        </authorList>
    </citation>
    <scope>NUCLEOTIDE SEQUENCE</scope>
    <source>
        <strain evidence="2">CBS 690.94</strain>
    </source>
</reference>
<protein>
    <submittedName>
        <fullName evidence="2">Uncharacterized protein</fullName>
    </submittedName>
</protein>
<dbReference type="AlphaFoldDB" id="A0A9P4PEN8"/>
<comment type="caution">
    <text evidence="2">The sequence shown here is derived from an EMBL/GenBank/DDBJ whole genome shotgun (WGS) entry which is preliminary data.</text>
</comment>
<feature type="region of interest" description="Disordered" evidence="1">
    <location>
        <begin position="1"/>
        <end position="119"/>
    </location>
</feature>
<dbReference type="Proteomes" id="UP000799764">
    <property type="component" value="Unassembled WGS sequence"/>
</dbReference>
<dbReference type="EMBL" id="MU001504">
    <property type="protein sequence ID" value="KAF2442497.1"/>
    <property type="molecule type" value="Genomic_DNA"/>
</dbReference>
<evidence type="ECO:0000313" key="2">
    <source>
        <dbReference type="EMBL" id="KAF2442497.1"/>
    </source>
</evidence>
<accession>A0A9P4PEN8</accession>
<dbReference type="OrthoDB" id="3792199at2759"/>
<name>A0A9P4PEN8_9PLEO</name>
<organism evidence="2 3">
    <name type="scientific">Karstenula rhodostoma CBS 690.94</name>
    <dbReference type="NCBI Taxonomy" id="1392251"/>
    <lineage>
        <taxon>Eukaryota</taxon>
        <taxon>Fungi</taxon>
        <taxon>Dikarya</taxon>
        <taxon>Ascomycota</taxon>
        <taxon>Pezizomycotina</taxon>
        <taxon>Dothideomycetes</taxon>
        <taxon>Pleosporomycetidae</taxon>
        <taxon>Pleosporales</taxon>
        <taxon>Massarineae</taxon>
        <taxon>Didymosphaeriaceae</taxon>
        <taxon>Karstenula</taxon>
    </lineage>
</organism>
<sequence length="119" mass="12807">MESEGEQVQQLISPEKTTPSSIDDRRINPRSSSIPTDSFHTMSYPENQQPASSAAQTNGNRSANPTTQVPAPPSSPAMERFLGERVWEEPFNGLGSRAVASNNANNDNNGTSTQAEKSS</sequence>
<gene>
    <name evidence="2" type="ORF">P171DRAFT_487729</name>
</gene>
<feature type="compositionally biased region" description="Polar residues" evidence="1">
    <location>
        <begin position="29"/>
        <end position="69"/>
    </location>
</feature>
<feature type="compositionally biased region" description="Polar residues" evidence="1">
    <location>
        <begin position="110"/>
        <end position="119"/>
    </location>
</feature>
<evidence type="ECO:0000256" key="1">
    <source>
        <dbReference type="SAM" id="MobiDB-lite"/>
    </source>
</evidence>
<keyword evidence="3" id="KW-1185">Reference proteome</keyword>